<dbReference type="Pfam" id="PF00076">
    <property type="entry name" value="RRM_1"/>
    <property type="match status" value="1"/>
</dbReference>
<organism evidence="2 3">
    <name type="scientific">Cupriavidus respiraculi</name>
    <dbReference type="NCBI Taxonomy" id="195930"/>
    <lineage>
        <taxon>Bacteria</taxon>
        <taxon>Pseudomonadati</taxon>
        <taxon>Pseudomonadota</taxon>
        <taxon>Betaproteobacteria</taxon>
        <taxon>Burkholderiales</taxon>
        <taxon>Burkholderiaceae</taxon>
        <taxon>Cupriavidus</taxon>
    </lineage>
</organism>
<dbReference type="InterPro" id="IPR035979">
    <property type="entry name" value="RBD_domain_sf"/>
</dbReference>
<name>A0ABN7YLR5_9BURK</name>
<dbReference type="InterPro" id="IPR012677">
    <property type="entry name" value="Nucleotide-bd_a/b_plait_sf"/>
</dbReference>
<dbReference type="Gene3D" id="3.30.70.330">
    <property type="match status" value="1"/>
</dbReference>
<accession>A0ABN7YLR5</accession>
<dbReference type="EMBL" id="CAJZAH010000002">
    <property type="protein sequence ID" value="CAG9174439.1"/>
    <property type="molecule type" value="Genomic_DNA"/>
</dbReference>
<evidence type="ECO:0000313" key="3">
    <source>
        <dbReference type="Proteomes" id="UP000721236"/>
    </source>
</evidence>
<gene>
    <name evidence="2" type="ORF">LMG21510_02561</name>
</gene>
<evidence type="ECO:0000313" key="2">
    <source>
        <dbReference type="EMBL" id="CAG9174439.1"/>
    </source>
</evidence>
<dbReference type="Proteomes" id="UP000721236">
    <property type="component" value="Unassembled WGS sequence"/>
</dbReference>
<dbReference type="CDD" id="cd00590">
    <property type="entry name" value="RRM_SF"/>
    <property type="match status" value="1"/>
</dbReference>
<dbReference type="InterPro" id="IPR000504">
    <property type="entry name" value="RRM_dom"/>
</dbReference>
<evidence type="ECO:0000259" key="1">
    <source>
        <dbReference type="Pfam" id="PF00076"/>
    </source>
</evidence>
<feature type="domain" description="RRM" evidence="1">
    <location>
        <begin position="3"/>
        <end position="45"/>
    </location>
</feature>
<proteinExistence type="predicted"/>
<comment type="caution">
    <text evidence="2">The sequence shown here is derived from an EMBL/GenBank/DDBJ whole genome shotgun (WGS) entry which is preliminary data.</text>
</comment>
<dbReference type="SUPFAM" id="SSF54928">
    <property type="entry name" value="RNA-binding domain, RBD"/>
    <property type="match status" value="1"/>
</dbReference>
<sequence length="82" mass="9818">MQVLIRGLHRDITEQQLRDKISPHAPVRSVEIVRDGDPERPWAWVDLDIDIFSAWRLLRRFDRQYFAGGMMRWYIPAHQSSD</sequence>
<reference evidence="2 3" key="1">
    <citation type="submission" date="2021-08" db="EMBL/GenBank/DDBJ databases">
        <authorList>
            <person name="Peeters C."/>
        </authorList>
    </citation>
    <scope>NUCLEOTIDE SEQUENCE [LARGE SCALE GENOMIC DNA]</scope>
    <source>
        <strain evidence="2 3">LMG 21510</strain>
    </source>
</reference>
<protein>
    <recommendedName>
        <fullName evidence="1">RRM domain-containing protein</fullName>
    </recommendedName>
</protein>
<keyword evidence="3" id="KW-1185">Reference proteome</keyword>